<evidence type="ECO:0000256" key="3">
    <source>
        <dbReference type="ARBA" id="ARBA00023163"/>
    </source>
</evidence>
<gene>
    <name evidence="5" type="ORF">MNBD_GAMMA21-142</name>
</gene>
<evidence type="ECO:0000256" key="2">
    <source>
        <dbReference type="ARBA" id="ARBA00023125"/>
    </source>
</evidence>
<proteinExistence type="predicted"/>
<dbReference type="Gene3D" id="1.10.10.10">
    <property type="entry name" value="Winged helix-like DNA-binding domain superfamily/Winged helix DNA-binding domain"/>
    <property type="match status" value="1"/>
</dbReference>
<name>A0A3B0ZK36_9ZZZZ</name>
<keyword evidence="1" id="KW-0805">Transcription regulation</keyword>
<dbReference type="InterPro" id="IPR036390">
    <property type="entry name" value="WH_DNA-bd_sf"/>
</dbReference>
<accession>A0A3B0ZK36</accession>
<dbReference type="GO" id="GO:0003677">
    <property type="term" value="F:DNA binding"/>
    <property type="evidence" value="ECO:0007669"/>
    <property type="project" value="UniProtKB-KW"/>
</dbReference>
<dbReference type="SMART" id="SM00347">
    <property type="entry name" value="HTH_MARR"/>
    <property type="match status" value="1"/>
</dbReference>
<dbReference type="SUPFAM" id="SSF46785">
    <property type="entry name" value="Winged helix' DNA-binding domain"/>
    <property type="match status" value="1"/>
</dbReference>
<dbReference type="EMBL" id="UOFR01000023">
    <property type="protein sequence ID" value="VAW93825.1"/>
    <property type="molecule type" value="Genomic_DNA"/>
</dbReference>
<keyword evidence="3" id="KW-0804">Transcription</keyword>
<dbReference type="PANTHER" id="PTHR42756:SF1">
    <property type="entry name" value="TRANSCRIPTIONAL REPRESSOR OF EMRAB OPERON"/>
    <property type="match status" value="1"/>
</dbReference>
<evidence type="ECO:0000313" key="5">
    <source>
        <dbReference type="EMBL" id="VAW93825.1"/>
    </source>
</evidence>
<sequence length="136" mass="15226">MERLDVLKFIDVTCVFERKINLALNYAGLRLPHFKAIRYLQTAGKVTVSDLSKAMCVTRATMSVLASQLIKAGVVESIDNSADKRSHYLKLTILGLNRLKVAQQEVALVEEKISKRLSPELVETLNQVSNLVLEEL</sequence>
<evidence type="ECO:0000256" key="1">
    <source>
        <dbReference type="ARBA" id="ARBA00023015"/>
    </source>
</evidence>
<dbReference type="PROSITE" id="PS50995">
    <property type="entry name" value="HTH_MARR_2"/>
    <property type="match status" value="1"/>
</dbReference>
<dbReference type="InterPro" id="IPR000835">
    <property type="entry name" value="HTH_MarR-typ"/>
</dbReference>
<reference evidence="5" key="1">
    <citation type="submission" date="2018-06" db="EMBL/GenBank/DDBJ databases">
        <authorList>
            <person name="Zhirakovskaya E."/>
        </authorList>
    </citation>
    <scope>NUCLEOTIDE SEQUENCE</scope>
</reference>
<dbReference type="AlphaFoldDB" id="A0A3B0ZK36"/>
<dbReference type="InterPro" id="IPR036388">
    <property type="entry name" value="WH-like_DNA-bd_sf"/>
</dbReference>
<protein>
    <recommendedName>
        <fullName evidence="4">HTH marR-type domain-containing protein</fullName>
    </recommendedName>
</protein>
<organism evidence="5">
    <name type="scientific">hydrothermal vent metagenome</name>
    <dbReference type="NCBI Taxonomy" id="652676"/>
    <lineage>
        <taxon>unclassified sequences</taxon>
        <taxon>metagenomes</taxon>
        <taxon>ecological metagenomes</taxon>
    </lineage>
</organism>
<feature type="domain" description="HTH marR-type" evidence="4">
    <location>
        <begin position="1"/>
        <end position="134"/>
    </location>
</feature>
<dbReference type="Pfam" id="PF01047">
    <property type="entry name" value="MarR"/>
    <property type="match status" value="1"/>
</dbReference>
<keyword evidence="2" id="KW-0238">DNA-binding</keyword>
<dbReference type="PANTHER" id="PTHR42756">
    <property type="entry name" value="TRANSCRIPTIONAL REGULATOR, MARR"/>
    <property type="match status" value="1"/>
</dbReference>
<dbReference type="GO" id="GO:0003700">
    <property type="term" value="F:DNA-binding transcription factor activity"/>
    <property type="evidence" value="ECO:0007669"/>
    <property type="project" value="InterPro"/>
</dbReference>
<evidence type="ECO:0000259" key="4">
    <source>
        <dbReference type="PROSITE" id="PS50995"/>
    </source>
</evidence>